<reference evidence="3 4" key="1">
    <citation type="journal article" date="2015" name="Int. J. Syst. Evol. Microbiol.">
        <title>Halomonas salicampi sp. nov., a halotolerant and alkalitolerant bacterium isolated from a saltern soil.</title>
        <authorList>
            <person name="Lee J.C."/>
            <person name="Kim Y.S."/>
            <person name="Yun B.S."/>
            <person name="Whang K.S."/>
        </authorList>
    </citation>
    <scope>NUCLEOTIDE SEQUENCE [LARGE SCALE GENOMIC DNA]</scope>
    <source>
        <strain evidence="3 4">BH103</strain>
    </source>
</reference>
<sequence>MNILFLCAGNSCRSIYAEAVFNHYAQPHHHAYSAGSHPTGELNPQTLDWLEQEGISIQGLTSKSWDDIAITPDVVITVCDDAAGEVCPLYLGKALRVHWGVPDPSHTEGSNADENESAFSATFNALHQGIKEMATLPLDALSPAELKTQLNAIHQHFLRTIIQHDDQYTMR</sequence>
<dbReference type="InterPro" id="IPR023485">
    <property type="entry name" value="Ptyr_pPase"/>
</dbReference>
<dbReference type="Proteomes" id="UP000586119">
    <property type="component" value="Unassembled WGS sequence"/>
</dbReference>
<dbReference type="SUPFAM" id="SSF52788">
    <property type="entry name" value="Phosphotyrosine protein phosphatases I"/>
    <property type="match status" value="1"/>
</dbReference>
<evidence type="ECO:0000313" key="4">
    <source>
        <dbReference type="Proteomes" id="UP000586119"/>
    </source>
</evidence>
<dbReference type="PANTHER" id="PTHR43428">
    <property type="entry name" value="ARSENATE REDUCTASE"/>
    <property type="match status" value="1"/>
</dbReference>
<name>A0A7Z0LL09_9GAMM</name>
<dbReference type="InterPro" id="IPR036196">
    <property type="entry name" value="Ptyr_pPase_sf"/>
</dbReference>
<feature type="domain" description="Phosphotyrosine protein phosphatase I" evidence="2">
    <location>
        <begin position="1"/>
        <end position="136"/>
    </location>
</feature>
<evidence type="ECO:0000313" key="3">
    <source>
        <dbReference type="EMBL" id="NYS60912.1"/>
    </source>
</evidence>
<keyword evidence="4" id="KW-1185">Reference proteome</keyword>
<accession>A0A7Z0LL09</accession>
<dbReference type="SMART" id="SM00226">
    <property type="entry name" value="LMWPc"/>
    <property type="match status" value="1"/>
</dbReference>
<dbReference type="PANTHER" id="PTHR43428:SF1">
    <property type="entry name" value="ARSENATE REDUCTASE"/>
    <property type="match status" value="1"/>
</dbReference>
<keyword evidence="1" id="KW-0059">Arsenical resistance</keyword>
<dbReference type="Gene3D" id="3.40.50.2300">
    <property type="match status" value="1"/>
</dbReference>
<gene>
    <name evidence="3" type="ORF">HZS81_09080</name>
</gene>
<dbReference type="CDD" id="cd16345">
    <property type="entry name" value="LMWP_ArsC"/>
    <property type="match status" value="1"/>
</dbReference>
<dbReference type="Pfam" id="PF01451">
    <property type="entry name" value="LMWPc"/>
    <property type="match status" value="1"/>
</dbReference>
<dbReference type="EMBL" id="JACCDF010000007">
    <property type="protein sequence ID" value="NYS60912.1"/>
    <property type="molecule type" value="Genomic_DNA"/>
</dbReference>
<comment type="caution">
    <text evidence="3">The sequence shown here is derived from an EMBL/GenBank/DDBJ whole genome shotgun (WGS) entry which is preliminary data.</text>
</comment>
<proteinExistence type="predicted"/>
<organism evidence="3 4">
    <name type="scientific">Vreelandella salicampi</name>
    <dbReference type="NCBI Taxonomy" id="1449798"/>
    <lineage>
        <taxon>Bacteria</taxon>
        <taxon>Pseudomonadati</taxon>
        <taxon>Pseudomonadota</taxon>
        <taxon>Gammaproteobacteria</taxon>
        <taxon>Oceanospirillales</taxon>
        <taxon>Halomonadaceae</taxon>
        <taxon>Vreelandella</taxon>
    </lineage>
</organism>
<protein>
    <submittedName>
        <fullName evidence="3">Arsenate reductase ArsC</fullName>
    </submittedName>
</protein>
<evidence type="ECO:0000259" key="2">
    <source>
        <dbReference type="SMART" id="SM00226"/>
    </source>
</evidence>
<dbReference type="RefSeq" id="WP_179930247.1">
    <property type="nucleotide sequence ID" value="NZ_JACCDF010000007.1"/>
</dbReference>
<evidence type="ECO:0000256" key="1">
    <source>
        <dbReference type="ARBA" id="ARBA00022849"/>
    </source>
</evidence>
<dbReference type="AlphaFoldDB" id="A0A7Z0LL09"/>
<dbReference type="GO" id="GO:0046685">
    <property type="term" value="P:response to arsenic-containing substance"/>
    <property type="evidence" value="ECO:0007669"/>
    <property type="project" value="UniProtKB-KW"/>
</dbReference>